<evidence type="ECO:0000313" key="2">
    <source>
        <dbReference type="EMBL" id="KAF4692886.1"/>
    </source>
</evidence>
<evidence type="ECO:0000313" key="3">
    <source>
        <dbReference type="Proteomes" id="UP000541610"/>
    </source>
</evidence>
<dbReference type="OrthoDB" id="430027at2759"/>
<comment type="caution">
    <text evidence="2">The sequence shown here is derived from an EMBL/GenBank/DDBJ whole genome shotgun (WGS) entry which is preliminary data.</text>
</comment>
<protein>
    <submittedName>
        <fullName evidence="2">Uncharacterized protein</fullName>
    </submittedName>
</protein>
<name>A0A7J6PAU8_PEROL</name>
<keyword evidence="1" id="KW-0472">Membrane</keyword>
<keyword evidence="1" id="KW-0812">Transmembrane</keyword>
<feature type="transmembrane region" description="Helical" evidence="1">
    <location>
        <begin position="1061"/>
        <end position="1081"/>
    </location>
</feature>
<feature type="transmembrane region" description="Helical" evidence="1">
    <location>
        <begin position="1005"/>
        <end position="1027"/>
    </location>
</feature>
<gene>
    <name evidence="2" type="ORF">FOZ60_012388</name>
</gene>
<evidence type="ECO:0000256" key="1">
    <source>
        <dbReference type="SAM" id="Phobius"/>
    </source>
</evidence>
<keyword evidence="1" id="KW-1133">Transmembrane helix</keyword>
<sequence>MAHAVRSLARQEATVRVMPPLLRYTTPFRASDPSHCHITDIQALVGAVHTDYYGNSRERMFSRAPELMHFMAAMRPGELGLVSHHFAKMGYQGERLLGGGIPGGDGLMPSPTIDYYDEKGSSILQGADFFMTGGPFLSRRPCILFLADQLRTVVGTIDHITISVLLHGLGRLNEPRKVGEHRGRSSHRIPKEALDSFLDTCGDWIMANRGNLKVCAMGQSMQGFAKLKYYRDDLFTALAEKVREMAREFNLAQLSMVINAMARSLTHDWEAEEAVCLRLETILAEMDDSQLPEASNFIAGILTAFLKLEADCHPTLEETILRHLPRFMPLLSMTDIVLTVPSLARLVQVVPQREFLEAIFNGKCRQYITAYEKEGLGGIMLTAQRLGFTYDICWWEEAVEQAITTINRGRWKGLTAASVIYAVARLGVISENSNVSTEILTQFKNMRKRLFESVSPVLPDQVTDWHPRAVTTLLTACVEDRLLRQRTRPGSVRPGLRDTASLARRAPEFLELTPFLRGYELSMLANHFAMIKLQREDFWHALARKLIENGLPDPTPDDVALISDAYGKAQCFSTEVMRLLAQQLSVIESRLEAYPLSVLMMSLANMVEHREDNRLAPRPRQGFRSAARADADDMIDLLEPVAAWGFTKLRYSNTALYRSLAAATRLLAPEMSFEQVCANLASFNRLERHDRRAIIALLDRLDELPEDEMMDNAFLPSLVHVVGKLGLKTMNSSNIIARYQQNSSLGSVQPYFGLRPERAENHIEEAAGLHDRHEDWRALIRVLSMLPTVVHRPSATFLHELFAPGARCQRELRDSHDQTIISVIVEAANRLGYDSEPEFWKLVMETVPGEVAANQWLAEPFVKCFVAVAKLEVENYPVEVPQFFEVMEPMIVREIPGWNTTIVTALTWGLLWRKQALDPTVTAVLQFARENITTYDKADVYRLIRLLASLGDRPPCELAPLIEMVNQRIDQGQFFYSEYQCKLMSSVSTKLNGDIDEGHLHSKCWLQGLAGWLMVIGLVFGAVFNCFSSARAYTHPFAQLNLEAFEDFADFTNVSIKHIECAGLAATALYITAFAVLFRAVNSVSSSWRASLIAITGLALAVHAFGGWCLYETADALLRIEKSKSVEIGNLIQDPAFNLTNVTTSLQSFACTWETGSCQLGSSRVLNSACYMGTATARPTEANATGSFDAVLGQLCGPQSIFAVNGGLLPEPSTHCVQCDAAAVRQGIMDPEVTAAACGCLAGVGDFFTLYGYNYFLTMFIIGAVGFVIVFTALAVYLVVLIIMKSYGGWHFHEWFRESSDDSDSAEDEF</sequence>
<dbReference type="EMBL" id="JABANP010000053">
    <property type="protein sequence ID" value="KAF4692886.1"/>
    <property type="molecule type" value="Genomic_DNA"/>
</dbReference>
<dbReference type="Proteomes" id="UP000541610">
    <property type="component" value="Unassembled WGS sequence"/>
</dbReference>
<accession>A0A7J6PAU8</accession>
<organism evidence="2 3">
    <name type="scientific">Perkinsus olseni</name>
    <name type="common">Perkinsus atlanticus</name>
    <dbReference type="NCBI Taxonomy" id="32597"/>
    <lineage>
        <taxon>Eukaryota</taxon>
        <taxon>Sar</taxon>
        <taxon>Alveolata</taxon>
        <taxon>Perkinsozoa</taxon>
        <taxon>Perkinsea</taxon>
        <taxon>Perkinsida</taxon>
        <taxon>Perkinsidae</taxon>
        <taxon>Perkinsus</taxon>
    </lineage>
</organism>
<proteinExistence type="predicted"/>
<feature type="transmembrane region" description="Helical" evidence="1">
    <location>
        <begin position="1233"/>
        <end position="1253"/>
    </location>
</feature>
<reference evidence="2 3" key="1">
    <citation type="submission" date="2020-04" db="EMBL/GenBank/DDBJ databases">
        <title>Perkinsus olseni comparative genomics.</title>
        <authorList>
            <person name="Bogema D.R."/>
        </authorList>
    </citation>
    <scope>NUCLEOTIDE SEQUENCE [LARGE SCALE GENOMIC DNA]</scope>
    <source>
        <strain evidence="2">00978-12</strain>
    </source>
</reference>
<feature type="transmembrane region" description="Helical" evidence="1">
    <location>
        <begin position="1087"/>
        <end position="1111"/>
    </location>
</feature>
<feature type="transmembrane region" description="Helical" evidence="1">
    <location>
        <begin position="1259"/>
        <end position="1283"/>
    </location>
</feature>